<dbReference type="Proteomes" id="UP000717996">
    <property type="component" value="Unassembled WGS sequence"/>
</dbReference>
<evidence type="ECO:0000313" key="2">
    <source>
        <dbReference type="EMBL" id="KAG1530636.1"/>
    </source>
</evidence>
<sequence>MYITELAYFEDIIESGLPSPVFYGRYIDDIICIYAGSKYHMDNFVADFDYYRSYSAELKINWIISATSAEFLDLVISQNKSGKIHLAPHQKLLNKYLYVPFCSYHPKDSKTGFIKAELIRYIRNSSSEHEFTIIAKRFFYRLRVRGYPPRYLIWVFSKVFYSRRSQYLKSSSAASDNNLVPFVTQYNPVWEIPKFRTGLNIFRDHTAKYRTTVAFRRNRNLMDAINASNSRKLRCKLVRTRLGSDIRWTGIKKRHH</sequence>
<comment type="caution">
    <text evidence="2">The sequence shown here is derived from an EMBL/GenBank/DDBJ whole genome shotgun (WGS) entry which is preliminary data.</text>
</comment>
<evidence type="ECO:0000259" key="1">
    <source>
        <dbReference type="Pfam" id="PF26215"/>
    </source>
</evidence>
<dbReference type="AlphaFoldDB" id="A0A9P7C040"/>
<reference evidence="2" key="1">
    <citation type="journal article" date="2020" name="Microb. Genom.">
        <title>Genetic diversity of clinical and environmental Mucorales isolates obtained from an investigation of mucormycosis cases among solid organ transplant recipients.</title>
        <authorList>
            <person name="Nguyen M.H."/>
            <person name="Kaul D."/>
            <person name="Muto C."/>
            <person name="Cheng S.J."/>
            <person name="Richter R.A."/>
            <person name="Bruno V.M."/>
            <person name="Liu G."/>
            <person name="Beyhan S."/>
            <person name="Sundermann A.J."/>
            <person name="Mounaud S."/>
            <person name="Pasculle A.W."/>
            <person name="Nierman W.C."/>
            <person name="Driscoll E."/>
            <person name="Cumbie R."/>
            <person name="Clancy C.J."/>
            <person name="Dupont C.L."/>
        </authorList>
    </citation>
    <scope>NUCLEOTIDE SEQUENCE</scope>
    <source>
        <strain evidence="2">GL16</strain>
    </source>
</reference>
<gene>
    <name evidence="2" type="ORF">G6F51_013777</name>
</gene>
<dbReference type="EMBL" id="JAANIT010006418">
    <property type="protein sequence ID" value="KAG1530636.1"/>
    <property type="molecule type" value="Genomic_DNA"/>
</dbReference>
<dbReference type="PANTHER" id="PTHR21301">
    <property type="entry name" value="REVERSE TRANSCRIPTASE"/>
    <property type="match status" value="1"/>
</dbReference>
<dbReference type="PANTHER" id="PTHR21301:SF10">
    <property type="entry name" value="REVERSE TRANSCRIPTASE DOMAIN-CONTAINING PROTEIN"/>
    <property type="match status" value="1"/>
</dbReference>
<accession>A0A9P7C040</accession>
<proteinExistence type="predicted"/>
<organism evidence="2 3">
    <name type="scientific">Rhizopus oryzae</name>
    <name type="common">Mucormycosis agent</name>
    <name type="synonym">Rhizopus arrhizus var. delemar</name>
    <dbReference type="NCBI Taxonomy" id="64495"/>
    <lineage>
        <taxon>Eukaryota</taxon>
        <taxon>Fungi</taxon>
        <taxon>Fungi incertae sedis</taxon>
        <taxon>Mucoromycota</taxon>
        <taxon>Mucoromycotina</taxon>
        <taxon>Mucoromycetes</taxon>
        <taxon>Mucorales</taxon>
        <taxon>Mucorineae</taxon>
        <taxon>Rhizopodaceae</taxon>
        <taxon>Rhizopus</taxon>
    </lineage>
</organism>
<protein>
    <recommendedName>
        <fullName evidence="1">Helix-turn-helix domain-containing protein</fullName>
    </recommendedName>
</protein>
<evidence type="ECO:0000313" key="3">
    <source>
        <dbReference type="Proteomes" id="UP000717996"/>
    </source>
</evidence>
<dbReference type="Pfam" id="PF26215">
    <property type="entry name" value="HTH_animal"/>
    <property type="match status" value="1"/>
</dbReference>
<dbReference type="InterPro" id="IPR058912">
    <property type="entry name" value="HTH_animal"/>
</dbReference>
<feature type="domain" description="Helix-turn-helix" evidence="1">
    <location>
        <begin position="97"/>
        <end position="153"/>
    </location>
</feature>
<name>A0A9P7C040_RHIOR</name>
<dbReference type="OrthoDB" id="5590007at2759"/>